<evidence type="ECO:0000256" key="2">
    <source>
        <dbReference type="PROSITE-ProRule" id="PRU00169"/>
    </source>
</evidence>
<name>A0A9W6SD41_9ACTN</name>
<dbReference type="PROSITE" id="PS50110">
    <property type="entry name" value="RESPONSE_REGULATORY"/>
    <property type="match status" value="1"/>
</dbReference>
<dbReference type="EMBL" id="BSTK01000021">
    <property type="protein sequence ID" value="GLY91684.1"/>
    <property type="molecule type" value="Genomic_DNA"/>
</dbReference>
<accession>A0A9W6SD41</accession>
<reference evidence="4" key="1">
    <citation type="submission" date="2023-03" db="EMBL/GenBank/DDBJ databases">
        <title>Actinoallomurus iriomotensis NBRC 103684.</title>
        <authorList>
            <person name="Ichikawa N."/>
            <person name="Sato H."/>
            <person name="Tonouchi N."/>
        </authorList>
    </citation>
    <scope>NUCLEOTIDE SEQUENCE</scope>
    <source>
        <strain evidence="4">NBRC 103684</strain>
    </source>
</reference>
<feature type="domain" description="Response regulatory" evidence="3">
    <location>
        <begin position="4"/>
        <end position="119"/>
    </location>
</feature>
<dbReference type="InterPro" id="IPR011006">
    <property type="entry name" value="CheY-like_superfamily"/>
</dbReference>
<dbReference type="Pfam" id="PF00072">
    <property type="entry name" value="Response_reg"/>
    <property type="match status" value="1"/>
</dbReference>
<evidence type="ECO:0000313" key="4">
    <source>
        <dbReference type="EMBL" id="GLY91684.1"/>
    </source>
</evidence>
<dbReference type="PANTHER" id="PTHR44591:SF24">
    <property type="entry name" value="PROTEIN-GLUTAMATE METHYLESTERASE_PROTEIN-GLUTAMINE GLUTAMINASE 1"/>
    <property type="match status" value="1"/>
</dbReference>
<evidence type="ECO:0000256" key="1">
    <source>
        <dbReference type="ARBA" id="ARBA00022553"/>
    </source>
</evidence>
<dbReference type="InterPro" id="IPR001789">
    <property type="entry name" value="Sig_transdc_resp-reg_receiver"/>
</dbReference>
<dbReference type="CDD" id="cd00156">
    <property type="entry name" value="REC"/>
    <property type="match status" value="1"/>
</dbReference>
<keyword evidence="1 2" id="KW-0597">Phosphoprotein</keyword>
<dbReference type="Gene3D" id="3.40.50.2300">
    <property type="match status" value="1"/>
</dbReference>
<dbReference type="Proteomes" id="UP001165074">
    <property type="component" value="Unassembled WGS sequence"/>
</dbReference>
<dbReference type="SMART" id="SM00448">
    <property type="entry name" value="REC"/>
    <property type="match status" value="1"/>
</dbReference>
<comment type="caution">
    <text evidence="4">The sequence shown here is derived from an EMBL/GenBank/DDBJ whole genome shotgun (WGS) entry which is preliminary data.</text>
</comment>
<sequence length="124" mass="13189">MAVRCLIVDDNERFLQVARDLLKRDGIAVVGVATTSAEAFRQAERLRPDVALVDIMLGEEHGFDLADALSQAPEPPHVILISTYVETDFAELIAASPAIGFLSKTRLSGGAIRTLLTNAGAGSV</sequence>
<proteinExistence type="predicted"/>
<organism evidence="4 5">
    <name type="scientific">Actinoallomurus iriomotensis</name>
    <dbReference type="NCBI Taxonomy" id="478107"/>
    <lineage>
        <taxon>Bacteria</taxon>
        <taxon>Bacillati</taxon>
        <taxon>Actinomycetota</taxon>
        <taxon>Actinomycetes</taxon>
        <taxon>Streptosporangiales</taxon>
        <taxon>Thermomonosporaceae</taxon>
        <taxon>Actinoallomurus</taxon>
    </lineage>
</organism>
<dbReference type="AlphaFoldDB" id="A0A9W6SD41"/>
<dbReference type="GO" id="GO:0000160">
    <property type="term" value="P:phosphorelay signal transduction system"/>
    <property type="evidence" value="ECO:0007669"/>
    <property type="project" value="InterPro"/>
</dbReference>
<dbReference type="PANTHER" id="PTHR44591">
    <property type="entry name" value="STRESS RESPONSE REGULATOR PROTEIN 1"/>
    <property type="match status" value="1"/>
</dbReference>
<dbReference type="SUPFAM" id="SSF52172">
    <property type="entry name" value="CheY-like"/>
    <property type="match status" value="1"/>
</dbReference>
<dbReference type="RefSeq" id="WP_285583426.1">
    <property type="nucleotide sequence ID" value="NZ_BSTK01000021.1"/>
</dbReference>
<dbReference type="InterPro" id="IPR050595">
    <property type="entry name" value="Bact_response_regulator"/>
</dbReference>
<protein>
    <submittedName>
        <fullName evidence="4">Response regulator</fullName>
    </submittedName>
</protein>
<feature type="modified residue" description="4-aspartylphosphate" evidence="2">
    <location>
        <position position="54"/>
    </location>
</feature>
<evidence type="ECO:0000313" key="5">
    <source>
        <dbReference type="Proteomes" id="UP001165074"/>
    </source>
</evidence>
<evidence type="ECO:0000259" key="3">
    <source>
        <dbReference type="PROSITE" id="PS50110"/>
    </source>
</evidence>
<keyword evidence="5" id="KW-1185">Reference proteome</keyword>
<gene>
    <name evidence="4" type="ORF">Airi02_096120</name>
</gene>